<evidence type="ECO:0000313" key="3">
    <source>
        <dbReference type="Proteomes" id="UP000015241"/>
    </source>
</evidence>
<reference evidence="2 3" key="1">
    <citation type="journal article" date="2012" name="Science">
        <title>The Paleozoic origin of enzymatic lignin decomposition reconstructed from 31 fungal genomes.</title>
        <authorList>
            <person name="Floudas D."/>
            <person name="Binder M."/>
            <person name="Riley R."/>
            <person name="Barry K."/>
            <person name="Blanchette R.A."/>
            <person name="Henrissat B."/>
            <person name="Martinez A.T."/>
            <person name="Otillar R."/>
            <person name="Spatafora J.W."/>
            <person name="Yadav J.S."/>
            <person name="Aerts A."/>
            <person name="Benoit I."/>
            <person name="Boyd A."/>
            <person name="Carlson A."/>
            <person name="Copeland A."/>
            <person name="Coutinho P.M."/>
            <person name="de Vries R.P."/>
            <person name="Ferreira P."/>
            <person name="Findley K."/>
            <person name="Foster B."/>
            <person name="Gaskell J."/>
            <person name="Glotzer D."/>
            <person name="Gorecki P."/>
            <person name="Heitman J."/>
            <person name="Hesse C."/>
            <person name="Hori C."/>
            <person name="Igarashi K."/>
            <person name="Jurgens J.A."/>
            <person name="Kallen N."/>
            <person name="Kersten P."/>
            <person name="Kohler A."/>
            <person name="Kuees U."/>
            <person name="Kumar T.K.A."/>
            <person name="Kuo A."/>
            <person name="LaButti K."/>
            <person name="Larrondo L.F."/>
            <person name="Lindquist E."/>
            <person name="Ling A."/>
            <person name="Lombard V."/>
            <person name="Lucas S."/>
            <person name="Lundell T."/>
            <person name="Martin R."/>
            <person name="McLaughlin D.J."/>
            <person name="Morgenstern I."/>
            <person name="Morin E."/>
            <person name="Murat C."/>
            <person name="Nagy L.G."/>
            <person name="Nolan M."/>
            <person name="Ohm R.A."/>
            <person name="Patyshakuliyeva A."/>
            <person name="Rokas A."/>
            <person name="Ruiz-Duenas F.J."/>
            <person name="Sabat G."/>
            <person name="Salamov A."/>
            <person name="Samejima M."/>
            <person name="Schmutz J."/>
            <person name="Slot J.C."/>
            <person name="St John F."/>
            <person name="Stenlid J."/>
            <person name="Sun H."/>
            <person name="Sun S."/>
            <person name="Syed K."/>
            <person name="Tsang A."/>
            <person name="Wiebenga A."/>
            <person name="Young D."/>
            <person name="Pisabarro A."/>
            <person name="Eastwood D.C."/>
            <person name="Martin F."/>
            <person name="Cullen D."/>
            <person name="Grigoriev I.V."/>
            <person name="Hibbett D.S."/>
        </authorList>
    </citation>
    <scope>NUCLEOTIDE SEQUENCE</scope>
    <source>
        <strain evidence="3">FP-58527</strain>
    </source>
</reference>
<dbReference type="Proteomes" id="UP000015241">
    <property type="component" value="Unassembled WGS sequence"/>
</dbReference>
<feature type="region of interest" description="Disordered" evidence="1">
    <location>
        <begin position="93"/>
        <end position="114"/>
    </location>
</feature>
<evidence type="ECO:0000313" key="2">
    <source>
        <dbReference type="EMBL" id="EPS94661.1"/>
    </source>
</evidence>
<evidence type="ECO:0000256" key="1">
    <source>
        <dbReference type="SAM" id="MobiDB-lite"/>
    </source>
</evidence>
<dbReference type="EMBL" id="KE504226">
    <property type="protein sequence ID" value="EPS94661.1"/>
    <property type="molecule type" value="Genomic_DNA"/>
</dbReference>
<name>S8DMG0_FOMSC</name>
<organism evidence="2 3">
    <name type="scientific">Fomitopsis schrenkii</name>
    <name type="common">Brown rot fungus</name>
    <dbReference type="NCBI Taxonomy" id="2126942"/>
    <lineage>
        <taxon>Eukaryota</taxon>
        <taxon>Fungi</taxon>
        <taxon>Dikarya</taxon>
        <taxon>Basidiomycota</taxon>
        <taxon>Agaricomycotina</taxon>
        <taxon>Agaricomycetes</taxon>
        <taxon>Polyporales</taxon>
        <taxon>Fomitopsis</taxon>
    </lineage>
</organism>
<sequence>MEDIPGRPLEKNGWSVPGNNNLYQSVETKSRVADVATGPRSVTFARPATHHPALAERIHTRVVGTRGLHGKKLDGWDRGASVGKSAGLDCCADASDAPTERPKASRGCDSNWPG</sequence>
<accession>S8DMG0</accession>
<gene>
    <name evidence="2" type="ORF">FOMPIDRAFT_94613</name>
</gene>
<dbReference type="InParanoid" id="S8DMG0"/>
<proteinExistence type="predicted"/>
<dbReference type="AlphaFoldDB" id="S8DMG0"/>
<dbReference type="HOGENOM" id="CLU_2121105_0_0_1"/>
<protein>
    <submittedName>
        <fullName evidence="2">Uncharacterized protein</fullName>
    </submittedName>
</protein>
<keyword evidence="3" id="KW-1185">Reference proteome</keyword>